<sequence>METEEKKAPTRKTRKKAPAAEAPQPVEQAPEEEAPQPVEQCRPVLEEATVEVGDFLGLNVREAKSLESEVIGSVANHETVEAYPEEDGWRELADGGFVVARYLA</sequence>
<comment type="similarity">
    <text evidence="1">Belongs to the N-acetylmuramoyl-L-alanine amidase 2 family.</text>
</comment>
<proteinExistence type="inferred from homology"/>
<evidence type="ECO:0000313" key="4">
    <source>
        <dbReference type="EMBL" id="DAF87176.1"/>
    </source>
</evidence>
<organism evidence="4">
    <name type="scientific">Myoviridae sp. ctPkm1</name>
    <dbReference type="NCBI Taxonomy" id="2825099"/>
    <lineage>
        <taxon>Viruses</taxon>
        <taxon>Duplodnaviria</taxon>
        <taxon>Heunggongvirae</taxon>
        <taxon>Uroviricota</taxon>
        <taxon>Caudoviricetes</taxon>
    </lineage>
</organism>
<dbReference type="InterPro" id="IPR003646">
    <property type="entry name" value="SH3-like_bac-type"/>
</dbReference>
<name>A0A8S5TY96_9CAUD</name>
<dbReference type="Pfam" id="PF08239">
    <property type="entry name" value="SH3_3"/>
    <property type="match status" value="1"/>
</dbReference>
<evidence type="ECO:0000256" key="2">
    <source>
        <dbReference type="SAM" id="MobiDB-lite"/>
    </source>
</evidence>
<dbReference type="EMBL" id="BK015960">
    <property type="protein sequence ID" value="DAF87176.1"/>
    <property type="molecule type" value="Genomic_DNA"/>
</dbReference>
<protein>
    <recommendedName>
        <fullName evidence="3">SH3b domain-containing protein</fullName>
    </recommendedName>
</protein>
<dbReference type="Gene3D" id="2.30.30.40">
    <property type="entry name" value="SH3 Domains"/>
    <property type="match status" value="1"/>
</dbReference>
<evidence type="ECO:0000259" key="3">
    <source>
        <dbReference type="Pfam" id="PF08239"/>
    </source>
</evidence>
<feature type="domain" description="SH3b" evidence="3">
    <location>
        <begin position="57"/>
        <end position="92"/>
    </location>
</feature>
<reference evidence="4" key="1">
    <citation type="journal article" date="2021" name="Proc. Natl. Acad. Sci. U.S.A.">
        <title>A Catalog of Tens of Thousands of Viruses from Human Metagenomes Reveals Hidden Associations with Chronic Diseases.</title>
        <authorList>
            <person name="Tisza M.J."/>
            <person name="Buck C.B."/>
        </authorList>
    </citation>
    <scope>NUCLEOTIDE SEQUENCE</scope>
    <source>
        <strain evidence="4">CtPkm1</strain>
    </source>
</reference>
<feature type="region of interest" description="Disordered" evidence="2">
    <location>
        <begin position="1"/>
        <end position="39"/>
    </location>
</feature>
<accession>A0A8S5TY96</accession>
<evidence type="ECO:0000256" key="1">
    <source>
        <dbReference type="ARBA" id="ARBA00007553"/>
    </source>
</evidence>
<feature type="compositionally biased region" description="Low complexity" evidence="2">
    <location>
        <begin position="19"/>
        <end position="28"/>
    </location>
</feature>